<reference evidence="2 3" key="2">
    <citation type="journal article" date="2019" name="G3 (Bethesda)">
        <title>Hybrid Assembly of the Genome of the Entomopathogenic Nematode Steinernema carpocapsae Identifies the X-Chromosome.</title>
        <authorList>
            <person name="Serra L."/>
            <person name="Macchietto M."/>
            <person name="Macias-Munoz A."/>
            <person name="McGill C.J."/>
            <person name="Rodriguez I.M."/>
            <person name="Rodriguez B."/>
            <person name="Murad R."/>
            <person name="Mortazavi A."/>
        </authorList>
    </citation>
    <scope>NUCLEOTIDE SEQUENCE [LARGE SCALE GENOMIC DNA]</scope>
    <source>
        <strain evidence="2 3">ALL</strain>
    </source>
</reference>
<dbReference type="Proteomes" id="UP000298663">
    <property type="component" value="Unassembled WGS sequence"/>
</dbReference>
<accession>A0A4U5LX01</accession>
<dbReference type="AlphaFoldDB" id="A0A4U5LX01"/>
<gene>
    <name evidence="2" type="ORF">L596_027938</name>
</gene>
<feature type="compositionally biased region" description="Acidic residues" evidence="1">
    <location>
        <begin position="1"/>
        <end position="27"/>
    </location>
</feature>
<dbReference type="InterPro" id="IPR052584">
    <property type="entry name" value="U2_snRNP_Complex_Component"/>
</dbReference>
<dbReference type="STRING" id="34508.A0A4U5LX01"/>
<evidence type="ECO:0000313" key="3">
    <source>
        <dbReference type="Proteomes" id="UP000298663"/>
    </source>
</evidence>
<name>A0A4U5LX01_STECR</name>
<feature type="compositionally biased region" description="Low complexity" evidence="1">
    <location>
        <begin position="155"/>
        <end position="170"/>
    </location>
</feature>
<feature type="region of interest" description="Disordered" evidence="1">
    <location>
        <begin position="1"/>
        <end position="61"/>
    </location>
</feature>
<dbReference type="OrthoDB" id="10260794at2759"/>
<keyword evidence="3" id="KW-1185">Reference proteome</keyword>
<organism evidence="2 3">
    <name type="scientific">Steinernema carpocapsae</name>
    <name type="common">Entomopathogenic nematode</name>
    <dbReference type="NCBI Taxonomy" id="34508"/>
    <lineage>
        <taxon>Eukaryota</taxon>
        <taxon>Metazoa</taxon>
        <taxon>Ecdysozoa</taxon>
        <taxon>Nematoda</taxon>
        <taxon>Chromadorea</taxon>
        <taxon>Rhabditida</taxon>
        <taxon>Tylenchina</taxon>
        <taxon>Panagrolaimomorpha</taxon>
        <taxon>Strongyloidoidea</taxon>
        <taxon>Steinernematidae</taxon>
        <taxon>Steinernema</taxon>
    </lineage>
</organism>
<dbReference type="EMBL" id="AZBU02000011">
    <property type="protein sequence ID" value="TKR60739.1"/>
    <property type="molecule type" value="Genomic_DNA"/>
</dbReference>
<dbReference type="GO" id="GO:0005689">
    <property type="term" value="C:U12-type spliceosomal complex"/>
    <property type="evidence" value="ECO:0007669"/>
    <property type="project" value="TreeGrafter"/>
</dbReference>
<protein>
    <submittedName>
        <fullName evidence="2">Uncharacterized protein</fullName>
    </submittedName>
</protein>
<evidence type="ECO:0000256" key="1">
    <source>
        <dbReference type="SAM" id="MobiDB-lite"/>
    </source>
</evidence>
<proteinExistence type="predicted"/>
<sequence>MGSDVESSDDESEEEEEDADVDGEEAAAEGGFVTPAVTEGFATPSGMTSGVPAGIDTPDNIEFRKKKGDESIAGDNTPAPLYTILPERRVDRDRVSSQMMASTQFMISVRRRGYPEMAWRSPSTPKIWISPTREAWSRSTKSSCGSRIAPRRSILRPTTSPTWLPSTLPSKTGNERRKRARNRRPVERTRRAAVASSSEACCIGNLTI</sequence>
<reference evidence="2 3" key="1">
    <citation type="journal article" date="2015" name="Genome Biol.">
        <title>Comparative genomics of Steinernema reveals deeply conserved gene regulatory networks.</title>
        <authorList>
            <person name="Dillman A.R."/>
            <person name="Macchietto M."/>
            <person name="Porter C.F."/>
            <person name="Rogers A."/>
            <person name="Williams B."/>
            <person name="Antoshechkin I."/>
            <person name="Lee M.M."/>
            <person name="Goodwin Z."/>
            <person name="Lu X."/>
            <person name="Lewis E.E."/>
            <person name="Goodrich-Blair H."/>
            <person name="Stock S.P."/>
            <person name="Adams B.J."/>
            <person name="Sternberg P.W."/>
            <person name="Mortazavi A."/>
        </authorList>
    </citation>
    <scope>NUCLEOTIDE SEQUENCE [LARGE SCALE GENOMIC DNA]</scope>
    <source>
        <strain evidence="2 3">ALL</strain>
    </source>
</reference>
<feature type="region of interest" description="Disordered" evidence="1">
    <location>
        <begin position="139"/>
        <end position="192"/>
    </location>
</feature>
<comment type="caution">
    <text evidence="2">The sequence shown here is derived from an EMBL/GenBank/DDBJ whole genome shotgun (WGS) entry which is preliminary data.</text>
</comment>
<dbReference type="PANTHER" id="PTHR12785">
    <property type="entry name" value="SPLICING FACTOR 3B"/>
    <property type="match status" value="1"/>
</dbReference>
<evidence type="ECO:0000313" key="2">
    <source>
        <dbReference type="EMBL" id="TKR60739.1"/>
    </source>
</evidence>
<dbReference type="PANTHER" id="PTHR12785:SF6">
    <property type="entry name" value="SPLICING FACTOR 3B SUBUNIT 2"/>
    <property type="match status" value="1"/>
</dbReference>